<dbReference type="SUPFAM" id="SSF50998">
    <property type="entry name" value="Quinoprotein alcohol dehydrogenase-like"/>
    <property type="match status" value="1"/>
</dbReference>
<name>A0A316WFU6_9FLAO</name>
<dbReference type="Proteomes" id="UP000236413">
    <property type="component" value="Unassembled WGS sequence"/>
</dbReference>
<sequence length="343" mass="40995">MKFIRSRNIEKVNSYSVSFNKLQYISNNSLYLEDKLLTDNTDCLGIFLNKNLLIYSNYTDYKTYVFNIETDVIKNIGQMNVQNLVYNNYYLGYQYDDNFNSTIVLLNNNFEVKQDIDFKNIIIEFIHDKIGIQNYNREKLVAYLLPSNKILWQIDISQLNHTHKKQDKNVIEAYKILGVFENDLLVILDDSSILRIDIETGEIKKRFNMVLFSDTENEVIAQYNFIQFQDDKLIYYRYGQYAEYDLESNKIIYQFDIKEDLEKEKLHDNIHSYIKEDDLLYFYISGFGSFSFPSIVVLNTRTREIVWKHIWDNQDVFYKDFQKSETALYLLDSGNTLHIFEKI</sequence>
<reference evidence="1 2" key="1">
    <citation type="submission" date="2018-04" db="EMBL/GenBank/DDBJ databases">
        <title>Chryseobacterium oncorhynchi 701B-08T from rainbow trout, and Chryseobacterium viscerum 687B-08T from diseased fish.</title>
        <authorList>
            <person name="Jeong J.-J."/>
            <person name="Lee Y.J."/>
            <person name="Pathiraja D."/>
            <person name="Park B."/>
            <person name="Choi I.-G."/>
            <person name="Kim K.D."/>
        </authorList>
    </citation>
    <scope>NUCLEOTIDE SEQUENCE [LARGE SCALE GENOMIC DNA]</scope>
    <source>
        <strain evidence="1 2">687B-08</strain>
    </source>
</reference>
<comment type="caution">
    <text evidence="1">The sequence shown here is derived from an EMBL/GenBank/DDBJ whole genome shotgun (WGS) entry which is preliminary data.</text>
</comment>
<dbReference type="Gene3D" id="2.130.10.10">
    <property type="entry name" value="YVTN repeat-like/Quinoprotein amine dehydrogenase"/>
    <property type="match status" value="1"/>
</dbReference>
<dbReference type="RefSeq" id="WP_109739057.1">
    <property type="nucleotide sequence ID" value="NZ_PPEG02000009.1"/>
</dbReference>
<evidence type="ECO:0000313" key="2">
    <source>
        <dbReference type="Proteomes" id="UP000236413"/>
    </source>
</evidence>
<accession>A0A316WFU6</accession>
<dbReference type="InterPro" id="IPR011047">
    <property type="entry name" value="Quinoprotein_ADH-like_sf"/>
</dbReference>
<protein>
    <submittedName>
        <fullName evidence="1">Uncharacterized protein</fullName>
    </submittedName>
</protein>
<gene>
    <name evidence="1" type="ORF">C1634_020550</name>
</gene>
<organism evidence="1 2">
    <name type="scientific">Chryseobacterium viscerum</name>
    <dbReference type="NCBI Taxonomy" id="1037377"/>
    <lineage>
        <taxon>Bacteria</taxon>
        <taxon>Pseudomonadati</taxon>
        <taxon>Bacteroidota</taxon>
        <taxon>Flavobacteriia</taxon>
        <taxon>Flavobacteriales</taxon>
        <taxon>Weeksellaceae</taxon>
        <taxon>Chryseobacterium group</taxon>
        <taxon>Chryseobacterium</taxon>
    </lineage>
</organism>
<dbReference type="InterPro" id="IPR015943">
    <property type="entry name" value="WD40/YVTN_repeat-like_dom_sf"/>
</dbReference>
<evidence type="ECO:0000313" key="1">
    <source>
        <dbReference type="EMBL" id="PWN59006.1"/>
    </source>
</evidence>
<proteinExistence type="predicted"/>
<dbReference type="EMBL" id="PPEG02000009">
    <property type="protein sequence ID" value="PWN59006.1"/>
    <property type="molecule type" value="Genomic_DNA"/>
</dbReference>
<dbReference type="AlphaFoldDB" id="A0A316WFU6"/>